<organism evidence="1">
    <name type="scientific">marine metagenome</name>
    <dbReference type="NCBI Taxonomy" id="408172"/>
    <lineage>
        <taxon>unclassified sequences</taxon>
        <taxon>metagenomes</taxon>
        <taxon>ecological metagenomes</taxon>
    </lineage>
</organism>
<evidence type="ECO:0000313" key="1">
    <source>
        <dbReference type="EMBL" id="SVB94525.1"/>
    </source>
</evidence>
<gene>
    <name evidence="1" type="ORF">METZ01_LOCUS247379</name>
</gene>
<sequence length="85" mass="9958">MNRSRQRKPNYSCVTGGGSRNYIPYSDEALKYFEKTNDDTEFTTEFIGNYDYMSYLLGDEMDVSGSFESDVMEYDEMNESDDYLD</sequence>
<reference evidence="1" key="1">
    <citation type="submission" date="2018-05" db="EMBL/GenBank/DDBJ databases">
        <authorList>
            <person name="Lanie J.A."/>
            <person name="Ng W.-L."/>
            <person name="Kazmierczak K.M."/>
            <person name="Andrzejewski T.M."/>
            <person name="Davidsen T.M."/>
            <person name="Wayne K.J."/>
            <person name="Tettelin H."/>
            <person name="Glass J.I."/>
            <person name="Rusch D."/>
            <person name="Podicherti R."/>
            <person name="Tsui H.-C.T."/>
            <person name="Winkler M.E."/>
        </authorList>
    </citation>
    <scope>NUCLEOTIDE SEQUENCE</scope>
</reference>
<name>A0A382I543_9ZZZZ</name>
<proteinExistence type="predicted"/>
<accession>A0A382I543</accession>
<dbReference type="EMBL" id="UINC01065162">
    <property type="protein sequence ID" value="SVB94525.1"/>
    <property type="molecule type" value="Genomic_DNA"/>
</dbReference>
<dbReference type="AlphaFoldDB" id="A0A382I543"/>
<protein>
    <submittedName>
        <fullName evidence="1">Uncharacterized protein</fullName>
    </submittedName>
</protein>